<feature type="region of interest" description="Disordered" evidence="1">
    <location>
        <begin position="249"/>
        <end position="270"/>
    </location>
</feature>
<keyword evidence="2" id="KW-0472">Membrane</keyword>
<dbReference type="AlphaFoldDB" id="A0A095SYJ4"/>
<feature type="transmembrane region" description="Helical" evidence="2">
    <location>
        <begin position="80"/>
        <end position="98"/>
    </location>
</feature>
<accession>A0A095SYJ4</accession>
<dbReference type="STRING" id="1453498.LG45_02190"/>
<reference evidence="3 4" key="1">
    <citation type="submission" date="2014-09" db="EMBL/GenBank/DDBJ databases">
        <title>Whole Genome Shotgun of Flavobacterium aquatile LMG 4008.</title>
        <authorList>
            <person name="Gale A.N."/>
            <person name="Pipes S.E."/>
            <person name="Newman J.D."/>
        </authorList>
    </citation>
    <scope>NUCLEOTIDE SEQUENCE [LARGE SCALE GENOMIC DNA]</scope>
    <source>
        <strain evidence="3 4">LMG 4008</strain>
    </source>
</reference>
<evidence type="ECO:0000313" key="3">
    <source>
        <dbReference type="EMBL" id="KGD69592.1"/>
    </source>
</evidence>
<keyword evidence="2" id="KW-0812">Transmembrane</keyword>
<comment type="caution">
    <text evidence="3">The sequence shown here is derived from an EMBL/GenBank/DDBJ whole genome shotgun (WGS) entry which is preliminary data.</text>
</comment>
<evidence type="ECO:0000256" key="1">
    <source>
        <dbReference type="SAM" id="MobiDB-lite"/>
    </source>
</evidence>
<feature type="transmembrane region" description="Helical" evidence="2">
    <location>
        <begin position="147"/>
        <end position="173"/>
    </location>
</feature>
<dbReference type="EMBL" id="JRHH01000001">
    <property type="protein sequence ID" value="KGD69592.1"/>
    <property type="molecule type" value="Genomic_DNA"/>
</dbReference>
<protein>
    <submittedName>
        <fullName evidence="3">Uncharacterized protein</fullName>
    </submittedName>
</protein>
<gene>
    <name evidence="3" type="ORF">LG45_02190</name>
</gene>
<sequence>MLIEVFTRKDFGERYFSLSTAIILTLILAALPMGISQVSESWNGSELATESYSYDETFGNVIEQTQNIEPETKGGIMPDYITWYLYLVAFLGFCIKHYRDNLRAPSVFDFGRFSLSSGIIHPIIRNLKIGGFSPNVRFIECYLEPAIFFAAGVLLALIGQTLGWLLIVCSFFYSMSYISAYIGGDNFILDKIDEIICNEELENAFVNDVNADETKGFQFRGSKPNGAEMRRKIMPFMTEEIVTEASSPIAPTAPKNTSGGTAVTDILGQK</sequence>
<proteinExistence type="predicted"/>
<feature type="transmembrane region" description="Helical" evidence="2">
    <location>
        <begin position="15"/>
        <end position="35"/>
    </location>
</feature>
<dbReference type="Proteomes" id="UP000029554">
    <property type="component" value="Unassembled WGS sequence"/>
</dbReference>
<organism evidence="3 4">
    <name type="scientific">Flavobacterium aquatile LMG 4008 = ATCC 11947</name>
    <dbReference type="NCBI Taxonomy" id="1453498"/>
    <lineage>
        <taxon>Bacteria</taxon>
        <taxon>Pseudomonadati</taxon>
        <taxon>Bacteroidota</taxon>
        <taxon>Flavobacteriia</taxon>
        <taxon>Flavobacteriales</taxon>
        <taxon>Flavobacteriaceae</taxon>
        <taxon>Flavobacterium</taxon>
    </lineage>
</organism>
<keyword evidence="2" id="KW-1133">Transmembrane helix</keyword>
<evidence type="ECO:0000256" key="2">
    <source>
        <dbReference type="SAM" id="Phobius"/>
    </source>
</evidence>
<evidence type="ECO:0000313" key="4">
    <source>
        <dbReference type="Proteomes" id="UP000029554"/>
    </source>
</evidence>
<dbReference type="eggNOG" id="ENOG5033WW1">
    <property type="taxonomic scope" value="Bacteria"/>
</dbReference>
<name>A0A095SYJ4_9FLAO</name>
<keyword evidence="4" id="KW-1185">Reference proteome</keyword>